<gene>
    <name evidence="1" type="ORF">DQK91_02795</name>
</gene>
<dbReference type="NCBIfam" id="TIGR04387">
    <property type="entry name" value="capsid_maj_N4"/>
    <property type="match status" value="1"/>
</dbReference>
<reference evidence="1 2" key="1">
    <citation type="submission" date="2018-06" db="EMBL/GenBank/DDBJ databases">
        <title>Complete genome of Desulfovibrio marinus P48SEP.</title>
        <authorList>
            <person name="Crispim J.S."/>
            <person name="Vidigal P.M.P."/>
            <person name="Silva L.C.F."/>
            <person name="Araujo L.C."/>
            <person name="Laguardia C.N."/>
            <person name="Dias R.S."/>
            <person name="Sousa M.P."/>
            <person name="Paula S.O."/>
            <person name="Silva C."/>
        </authorList>
    </citation>
    <scope>NUCLEOTIDE SEQUENCE [LARGE SCALE GENOMIC DNA]</scope>
    <source>
        <strain evidence="1 2">P48SEP</strain>
    </source>
</reference>
<name>A0A6P1ZKH4_9BACT</name>
<accession>A0A6P1ZKH4</accession>
<comment type="caution">
    <text evidence="1">The sequence shown here is derived from an EMBL/GenBank/DDBJ whole genome shotgun (WGS) entry which is preliminary data.</text>
</comment>
<dbReference type="Proteomes" id="UP000434052">
    <property type="component" value="Unassembled WGS sequence"/>
</dbReference>
<dbReference type="AlphaFoldDB" id="A0A6P1ZKH4"/>
<dbReference type="Pfam" id="PF25209">
    <property type="entry name" value="Phage_capsid_4"/>
    <property type="match status" value="1"/>
</dbReference>
<sequence length="329" mass="35372">MPITTYGDISPRTAAFVSKKMLKRAVPMLVIEPYGQPKPIPKKSSTSVVFRRYNALDATPKELTEGVTPSSTKITKSDVPAALKQYGDWVEISDIIADTHEDPVLDEAVGVLGEQAGEMLERVRFGVIKAGTNVIYANGSSRADVNTKLTRALQRKATNLLQRQNARTHTSVVGASPNFATDPVAPAYIGICHVDLESDIRDMDGFTPTEKYANGKPLPGEIGKVEKVRYVASTIIEPWPDAGGAAGTMLSTSGTNADVYPILYVARDAYGIVPLKGKNSIKPMVLNPNTPRGGDPLGQRGSAGWKAMHTAVILNNAWMVRAEVGVTEL</sequence>
<organism evidence="1 2">
    <name type="scientific">Oceanidesulfovibrio marinus</name>
    <dbReference type="NCBI Taxonomy" id="370038"/>
    <lineage>
        <taxon>Bacteria</taxon>
        <taxon>Pseudomonadati</taxon>
        <taxon>Thermodesulfobacteriota</taxon>
        <taxon>Desulfovibrionia</taxon>
        <taxon>Desulfovibrionales</taxon>
        <taxon>Desulfovibrionaceae</taxon>
        <taxon>Oceanidesulfovibrio</taxon>
    </lineage>
</organism>
<evidence type="ECO:0000313" key="2">
    <source>
        <dbReference type="Proteomes" id="UP000434052"/>
    </source>
</evidence>
<dbReference type="RefSeq" id="WP_144233938.1">
    <property type="nucleotide sequence ID" value="NZ_QMIF01000002.1"/>
</dbReference>
<proteinExistence type="predicted"/>
<protein>
    <submittedName>
        <fullName evidence="1">N4-gp56 family major capsid protein</fullName>
    </submittedName>
</protein>
<dbReference type="EMBL" id="QMIF01000002">
    <property type="protein sequence ID" value="TVM35609.1"/>
    <property type="molecule type" value="Genomic_DNA"/>
</dbReference>
<evidence type="ECO:0000313" key="1">
    <source>
        <dbReference type="EMBL" id="TVM35609.1"/>
    </source>
</evidence>
<dbReference type="OrthoDB" id="1936242at2"/>